<name>A0A0F9SZF5_9ZZZZ</name>
<feature type="compositionally biased region" description="Basic residues" evidence="1">
    <location>
        <begin position="95"/>
        <end position="108"/>
    </location>
</feature>
<evidence type="ECO:0000256" key="1">
    <source>
        <dbReference type="SAM" id="MobiDB-lite"/>
    </source>
</evidence>
<evidence type="ECO:0000313" key="2">
    <source>
        <dbReference type="EMBL" id="KKN74305.1"/>
    </source>
</evidence>
<reference evidence="2" key="1">
    <citation type="journal article" date="2015" name="Nature">
        <title>Complex archaea that bridge the gap between prokaryotes and eukaryotes.</title>
        <authorList>
            <person name="Spang A."/>
            <person name="Saw J.H."/>
            <person name="Jorgensen S.L."/>
            <person name="Zaremba-Niedzwiedzka K."/>
            <person name="Martijn J."/>
            <person name="Lind A.E."/>
            <person name="van Eijk R."/>
            <person name="Schleper C."/>
            <person name="Guy L."/>
            <person name="Ettema T.J."/>
        </authorList>
    </citation>
    <scope>NUCLEOTIDE SEQUENCE</scope>
</reference>
<feature type="compositionally biased region" description="Acidic residues" evidence="1">
    <location>
        <begin position="68"/>
        <end position="81"/>
    </location>
</feature>
<sequence>MPSNAGLVDYLKSSGTGANKLDIIANLIEDLGDDASPIEIVGMLGAIGSPISKVTLNKVKVYFDLLDPEPEDTSDDLDEIANDPFDPDKVDGPKPKKKAKGKKKGKKK</sequence>
<dbReference type="AlphaFoldDB" id="A0A0F9SZF5"/>
<protein>
    <submittedName>
        <fullName evidence="2">Uncharacterized protein</fullName>
    </submittedName>
</protein>
<comment type="caution">
    <text evidence="2">The sequence shown here is derived from an EMBL/GenBank/DDBJ whole genome shotgun (WGS) entry which is preliminary data.</text>
</comment>
<feature type="region of interest" description="Disordered" evidence="1">
    <location>
        <begin position="68"/>
        <end position="108"/>
    </location>
</feature>
<proteinExistence type="predicted"/>
<accession>A0A0F9SZF5</accession>
<dbReference type="EMBL" id="LAZR01000329">
    <property type="protein sequence ID" value="KKN74305.1"/>
    <property type="molecule type" value="Genomic_DNA"/>
</dbReference>
<gene>
    <name evidence="2" type="ORF">LCGC14_0392440</name>
</gene>
<organism evidence="2">
    <name type="scientific">marine sediment metagenome</name>
    <dbReference type="NCBI Taxonomy" id="412755"/>
    <lineage>
        <taxon>unclassified sequences</taxon>
        <taxon>metagenomes</taxon>
        <taxon>ecological metagenomes</taxon>
    </lineage>
</organism>